<dbReference type="SUPFAM" id="SSF57850">
    <property type="entry name" value="RING/U-box"/>
    <property type="match status" value="1"/>
</dbReference>
<dbReference type="EMBL" id="JASPKY010000003">
    <property type="protein sequence ID" value="KAK9758426.1"/>
    <property type="molecule type" value="Genomic_DNA"/>
</dbReference>
<dbReference type="PROSITE" id="PS00518">
    <property type="entry name" value="ZF_RING_1"/>
    <property type="match status" value="1"/>
</dbReference>
<proteinExistence type="predicted"/>
<dbReference type="SUPFAM" id="SSF57845">
    <property type="entry name" value="B-box zinc-binding domain"/>
    <property type="match status" value="2"/>
</dbReference>
<evidence type="ECO:0000313" key="8">
    <source>
        <dbReference type="Proteomes" id="UP001458880"/>
    </source>
</evidence>
<evidence type="ECO:0000259" key="5">
    <source>
        <dbReference type="PROSITE" id="PS50089"/>
    </source>
</evidence>
<gene>
    <name evidence="7" type="ORF">QE152_g683</name>
</gene>
<sequence length="296" mass="33773">MSSYISTMSVNSNIEPGFNTTRNYICPKCNRNYDFQLAGNNFVGRIPLILNCKHTICQECVHKMYPSKDIICAECRTSNYISDIEAKKKADHVFTVNFYVFGALAYHKRYSCESPINFKPAGFQFRQASHNNNRQDVKPNSFLSFNASPTQQNFNQFAHLRPDIPQHVCSQELCNKEAKLNCADCDELYCTQCSDTIHNQAKGLKKHKVTPLSSGDCLELTDICPTHQDALLEFLCTTCDKNLCCYCILSDHQGHAFHQLTQLKNGNIDEFKSLVENAEEVLRRLMISEEVGFFFL</sequence>
<dbReference type="InterPro" id="IPR000315">
    <property type="entry name" value="Znf_B-box"/>
</dbReference>
<dbReference type="GO" id="GO:0008270">
    <property type="term" value="F:zinc ion binding"/>
    <property type="evidence" value="ECO:0007669"/>
    <property type="project" value="UniProtKB-KW"/>
</dbReference>
<evidence type="ECO:0000313" key="7">
    <source>
        <dbReference type="EMBL" id="KAK9758426.1"/>
    </source>
</evidence>
<feature type="domain" description="B box-type" evidence="6">
    <location>
        <begin position="219"/>
        <end position="263"/>
    </location>
</feature>
<keyword evidence="1" id="KW-0479">Metal-binding</keyword>
<keyword evidence="2 4" id="KW-0863">Zinc-finger</keyword>
<reference evidence="7 8" key="1">
    <citation type="journal article" date="2024" name="BMC Genomics">
        <title>De novo assembly and annotation of Popillia japonica's genome with initial clues to its potential as an invasive pest.</title>
        <authorList>
            <person name="Cucini C."/>
            <person name="Boschi S."/>
            <person name="Funari R."/>
            <person name="Cardaioli E."/>
            <person name="Iannotti N."/>
            <person name="Marturano G."/>
            <person name="Paoli F."/>
            <person name="Bruttini M."/>
            <person name="Carapelli A."/>
            <person name="Frati F."/>
            <person name="Nardi F."/>
        </authorList>
    </citation>
    <scope>NUCLEOTIDE SEQUENCE [LARGE SCALE GENOMIC DNA]</scope>
    <source>
        <strain evidence="7">DMR45628</strain>
    </source>
</reference>
<dbReference type="InterPro" id="IPR047153">
    <property type="entry name" value="TRIM45/56/19-like"/>
</dbReference>
<dbReference type="SMART" id="SM00336">
    <property type="entry name" value="BBOX"/>
    <property type="match status" value="2"/>
</dbReference>
<dbReference type="PROSITE" id="PS50089">
    <property type="entry name" value="ZF_RING_2"/>
    <property type="match status" value="1"/>
</dbReference>
<name>A0AAW1NHH8_POPJA</name>
<comment type="caution">
    <text evidence="7">The sequence shown here is derived from an EMBL/GenBank/DDBJ whole genome shotgun (WGS) entry which is preliminary data.</text>
</comment>
<dbReference type="PROSITE" id="PS50119">
    <property type="entry name" value="ZF_BBOX"/>
    <property type="match status" value="2"/>
</dbReference>
<dbReference type="Pfam" id="PF22586">
    <property type="entry name" value="ANCHR-like_BBOX"/>
    <property type="match status" value="1"/>
</dbReference>
<accession>A0AAW1NHH8</accession>
<evidence type="ECO:0000256" key="4">
    <source>
        <dbReference type="PROSITE-ProRule" id="PRU00024"/>
    </source>
</evidence>
<dbReference type="InterPro" id="IPR013083">
    <property type="entry name" value="Znf_RING/FYVE/PHD"/>
</dbReference>
<dbReference type="InterPro" id="IPR017907">
    <property type="entry name" value="Znf_RING_CS"/>
</dbReference>
<dbReference type="Gene3D" id="3.30.160.60">
    <property type="entry name" value="Classic Zinc Finger"/>
    <property type="match status" value="1"/>
</dbReference>
<evidence type="ECO:0000259" key="6">
    <source>
        <dbReference type="PROSITE" id="PS50119"/>
    </source>
</evidence>
<evidence type="ECO:0000256" key="3">
    <source>
        <dbReference type="ARBA" id="ARBA00022833"/>
    </source>
</evidence>
<feature type="domain" description="B box-type" evidence="6">
    <location>
        <begin position="164"/>
        <end position="212"/>
    </location>
</feature>
<protein>
    <submittedName>
        <fullName evidence="7">B-box zinc finger</fullName>
    </submittedName>
</protein>
<dbReference type="InterPro" id="IPR013087">
    <property type="entry name" value="Znf_C2H2_type"/>
</dbReference>
<dbReference type="InterPro" id="IPR001841">
    <property type="entry name" value="Znf_RING"/>
</dbReference>
<dbReference type="PROSITE" id="PS00028">
    <property type="entry name" value="ZINC_FINGER_C2H2_1"/>
    <property type="match status" value="1"/>
</dbReference>
<keyword evidence="8" id="KW-1185">Reference proteome</keyword>
<dbReference type="Pfam" id="PF00643">
    <property type="entry name" value="zf-B_box"/>
    <property type="match status" value="1"/>
</dbReference>
<evidence type="ECO:0000256" key="2">
    <source>
        <dbReference type="ARBA" id="ARBA00022771"/>
    </source>
</evidence>
<dbReference type="AlphaFoldDB" id="A0AAW1NHH8"/>
<dbReference type="PANTHER" id="PTHR25462:SF296">
    <property type="entry name" value="MEIOTIC P26, ISOFORM F"/>
    <property type="match status" value="1"/>
</dbReference>
<keyword evidence="3" id="KW-0862">Zinc</keyword>
<dbReference type="Proteomes" id="UP001458880">
    <property type="component" value="Unassembled WGS sequence"/>
</dbReference>
<evidence type="ECO:0000256" key="1">
    <source>
        <dbReference type="ARBA" id="ARBA00022723"/>
    </source>
</evidence>
<dbReference type="Gene3D" id="3.30.40.10">
    <property type="entry name" value="Zinc/RING finger domain, C3HC4 (zinc finger)"/>
    <property type="match status" value="1"/>
</dbReference>
<organism evidence="7 8">
    <name type="scientific">Popillia japonica</name>
    <name type="common">Japanese beetle</name>
    <dbReference type="NCBI Taxonomy" id="7064"/>
    <lineage>
        <taxon>Eukaryota</taxon>
        <taxon>Metazoa</taxon>
        <taxon>Ecdysozoa</taxon>
        <taxon>Arthropoda</taxon>
        <taxon>Hexapoda</taxon>
        <taxon>Insecta</taxon>
        <taxon>Pterygota</taxon>
        <taxon>Neoptera</taxon>
        <taxon>Endopterygota</taxon>
        <taxon>Coleoptera</taxon>
        <taxon>Polyphaga</taxon>
        <taxon>Scarabaeiformia</taxon>
        <taxon>Scarabaeidae</taxon>
        <taxon>Rutelinae</taxon>
        <taxon>Popillia</taxon>
    </lineage>
</organism>
<dbReference type="CDD" id="cd19757">
    <property type="entry name" value="Bbox1"/>
    <property type="match status" value="1"/>
</dbReference>
<feature type="domain" description="RING-type" evidence="5">
    <location>
        <begin position="26"/>
        <end position="76"/>
    </location>
</feature>
<dbReference type="PANTHER" id="PTHR25462">
    <property type="entry name" value="BONUS, ISOFORM C-RELATED"/>
    <property type="match status" value="1"/>
</dbReference>